<dbReference type="InterPro" id="IPR042108">
    <property type="entry name" value="GTPase_HflX_N_sf"/>
</dbReference>
<dbReference type="Pfam" id="PF01926">
    <property type="entry name" value="MMR_HSR1"/>
    <property type="match status" value="1"/>
</dbReference>
<dbReference type="NCBIfam" id="TIGR03156">
    <property type="entry name" value="GTP_HflX"/>
    <property type="match status" value="1"/>
</dbReference>
<keyword evidence="2 5" id="KW-0547">Nucleotide-binding</keyword>
<gene>
    <name evidence="5 9" type="primary">hflX</name>
</gene>
<comment type="subcellular location">
    <subcellularLocation>
        <location evidence="5">Cytoplasm</location>
    </subcellularLocation>
    <text evidence="5">May associate with membranes.</text>
</comment>
<keyword evidence="5" id="KW-0963">Cytoplasm</keyword>
<dbReference type="InterPro" id="IPR030394">
    <property type="entry name" value="G_HFLX_dom"/>
</dbReference>
<dbReference type="Gene3D" id="3.40.50.300">
    <property type="entry name" value="P-loop containing nucleotide triphosphate hydrolases"/>
    <property type="match status" value="1"/>
</dbReference>
<dbReference type="InterPro" id="IPR025121">
    <property type="entry name" value="GTPase_HflX_N"/>
</dbReference>
<evidence type="ECO:0000256" key="7">
    <source>
        <dbReference type="PIRSR" id="PIRSR006809-2"/>
    </source>
</evidence>
<feature type="binding site" evidence="6">
    <location>
        <begin position="215"/>
        <end position="219"/>
    </location>
    <ligand>
        <name>GTP</name>
        <dbReference type="ChEBI" id="CHEBI:37565"/>
    </ligand>
</feature>
<proteinExistence type="inferred from homology"/>
<feature type="binding site" evidence="7">
    <location>
        <position position="217"/>
    </location>
    <ligand>
        <name>Mg(2+)</name>
        <dbReference type="ChEBI" id="CHEBI:18420"/>
    </ligand>
</feature>
<dbReference type="GO" id="GO:0046872">
    <property type="term" value="F:metal ion binding"/>
    <property type="evidence" value="ECO:0007669"/>
    <property type="project" value="UniProtKB-KW"/>
</dbReference>
<evidence type="ECO:0000256" key="5">
    <source>
        <dbReference type="HAMAP-Rule" id="MF_00900"/>
    </source>
</evidence>
<comment type="subunit">
    <text evidence="5">Monomer. Associates with the 50S ribosomal subunit.</text>
</comment>
<dbReference type="CDD" id="cd01878">
    <property type="entry name" value="HflX"/>
    <property type="match status" value="1"/>
</dbReference>
<protein>
    <recommendedName>
        <fullName evidence="5">GTPase HflX</fullName>
    </recommendedName>
    <alternativeName>
        <fullName evidence="5">GTP-binding protein HflX</fullName>
    </alternativeName>
</protein>
<dbReference type="GO" id="GO:0005737">
    <property type="term" value="C:cytoplasm"/>
    <property type="evidence" value="ECO:0007669"/>
    <property type="project" value="UniProtKB-SubCell"/>
</dbReference>
<dbReference type="Gene3D" id="6.10.250.2860">
    <property type="match status" value="1"/>
</dbReference>
<dbReference type="HAMAP" id="MF_00900">
    <property type="entry name" value="GTPase_HflX"/>
    <property type="match status" value="1"/>
</dbReference>
<keyword evidence="1 7" id="KW-0479">Metal-binding</keyword>
<evidence type="ECO:0000313" key="9">
    <source>
        <dbReference type="EMBL" id="AIF18560.1"/>
    </source>
</evidence>
<reference evidence="9" key="1">
    <citation type="journal article" date="2014" name="Genome Biol. Evol.">
        <title>Pangenome evidence for extensive interdomain horizontal transfer affecting lineage core and shell genes in uncultured planktonic thaumarchaeota and euryarchaeota.</title>
        <authorList>
            <person name="Deschamps P."/>
            <person name="Zivanovic Y."/>
            <person name="Moreira D."/>
            <person name="Rodriguez-Valera F."/>
            <person name="Lopez-Garcia P."/>
        </authorList>
    </citation>
    <scope>NUCLEOTIDE SEQUENCE</scope>
</reference>
<evidence type="ECO:0000256" key="3">
    <source>
        <dbReference type="ARBA" id="ARBA00022842"/>
    </source>
</evidence>
<dbReference type="PIRSF" id="PIRSF006809">
    <property type="entry name" value="GTP-binding_hflX_prd"/>
    <property type="match status" value="1"/>
</dbReference>
<dbReference type="PANTHER" id="PTHR10229:SF8">
    <property type="entry name" value="GTPASE HFLX"/>
    <property type="match status" value="1"/>
</dbReference>
<evidence type="ECO:0000256" key="6">
    <source>
        <dbReference type="PIRSR" id="PIRSR006809-1"/>
    </source>
</evidence>
<dbReference type="Gene3D" id="3.40.50.11060">
    <property type="entry name" value="GTPase HflX, N-terminal domain"/>
    <property type="match status" value="1"/>
</dbReference>
<dbReference type="AlphaFoldDB" id="A0A075HSV4"/>
<dbReference type="GO" id="GO:0003924">
    <property type="term" value="F:GTPase activity"/>
    <property type="evidence" value="ECO:0007669"/>
    <property type="project" value="UniProtKB-UniRule"/>
</dbReference>
<evidence type="ECO:0000256" key="4">
    <source>
        <dbReference type="ARBA" id="ARBA00023134"/>
    </source>
</evidence>
<dbReference type="InterPro" id="IPR032305">
    <property type="entry name" value="GTP-bd_M"/>
</dbReference>
<dbReference type="InterPro" id="IPR027417">
    <property type="entry name" value="P-loop_NTPase"/>
</dbReference>
<comment type="cofactor">
    <cofactor evidence="7">
        <name>Mg(2+)</name>
        <dbReference type="ChEBI" id="CHEBI:18420"/>
    </cofactor>
</comment>
<dbReference type="PROSITE" id="PS51705">
    <property type="entry name" value="G_HFLX"/>
    <property type="match status" value="1"/>
</dbReference>
<dbReference type="InterPro" id="IPR006073">
    <property type="entry name" value="GTP-bd"/>
</dbReference>
<feature type="binding site" evidence="6">
    <location>
        <begin position="236"/>
        <end position="239"/>
    </location>
    <ligand>
        <name>GTP</name>
        <dbReference type="ChEBI" id="CHEBI:37565"/>
    </ligand>
</feature>
<evidence type="ECO:0000259" key="8">
    <source>
        <dbReference type="PROSITE" id="PS51705"/>
    </source>
</evidence>
<evidence type="ECO:0000256" key="1">
    <source>
        <dbReference type="ARBA" id="ARBA00022723"/>
    </source>
</evidence>
<evidence type="ECO:0000256" key="2">
    <source>
        <dbReference type="ARBA" id="ARBA00022741"/>
    </source>
</evidence>
<comment type="similarity">
    <text evidence="5">Belongs to the TRAFAC class OBG-HflX-like GTPase superfamily. HflX GTPase family.</text>
</comment>
<organism evidence="9">
    <name type="scientific">uncultured marine thaumarchaeote KM3_83_D12</name>
    <dbReference type="NCBI Taxonomy" id="1456307"/>
    <lineage>
        <taxon>Archaea</taxon>
        <taxon>Nitrososphaerota</taxon>
        <taxon>environmental samples</taxon>
    </lineage>
</organism>
<dbReference type="PANTHER" id="PTHR10229">
    <property type="entry name" value="GTP-BINDING PROTEIN HFLX"/>
    <property type="match status" value="1"/>
</dbReference>
<dbReference type="SUPFAM" id="SSF52540">
    <property type="entry name" value="P-loop containing nucleoside triphosphate hydrolases"/>
    <property type="match status" value="1"/>
</dbReference>
<dbReference type="GO" id="GO:0005525">
    <property type="term" value="F:GTP binding"/>
    <property type="evidence" value="ECO:0007669"/>
    <property type="project" value="UniProtKB-UniRule"/>
</dbReference>
<dbReference type="GO" id="GO:0043022">
    <property type="term" value="F:ribosome binding"/>
    <property type="evidence" value="ECO:0007669"/>
    <property type="project" value="TreeGrafter"/>
</dbReference>
<dbReference type="InterPro" id="IPR016496">
    <property type="entry name" value="GTPase_HflX"/>
</dbReference>
<comment type="function">
    <text evidence="5">GTPase that associates with the 50S ribosomal subunit and may have a role during protein synthesis or ribosome biogenesis.</text>
</comment>
<dbReference type="EMBL" id="KF901113">
    <property type="protein sequence ID" value="AIF18560.1"/>
    <property type="molecule type" value="Genomic_DNA"/>
</dbReference>
<name>A0A075HSV4_9ARCH</name>
<accession>A0A075HSV4</accession>
<feature type="domain" description="Hflx-type G" evidence="8">
    <location>
        <begin position="184"/>
        <end position="355"/>
    </location>
</feature>
<dbReference type="Pfam" id="PF13167">
    <property type="entry name" value="GTP-bdg_N"/>
    <property type="match status" value="1"/>
</dbReference>
<dbReference type="Pfam" id="PF16360">
    <property type="entry name" value="GTP-bdg_M"/>
    <property type="match status" value="1"/>
</dbReference>
<keyword evidence="3 7" id="KW-0460">Magnesium</keyword>
<feature type="binding site" evidence="6">
    <location>
        <begin position="190"/>
        <end position="197"/>
    </location>
    <ligand>
        <name>GTP</name>
        <dbReference type="ChEBI" id="CHEBI:37565"/>
    </ligand>
</feature>
<feature type="binding site" evidence="7">
    <location>
        <position position="197"/>
    </location>
    <ligand>
        <name>Mg(2+)</name>
        <dbReference type="ChEBI" id="CHEBI:18420"/>
    </ligand>
</feature>
<sequence length="369" mass="41923">MNSAVLITYDQDDIIDEAIALCESADYKVKHIIKQEFLQKRKYGLSGGKIEDLREITSTIKPDVIVFDEVLKPSQNYNLASELKMEILDREALILQIFEKRSSSAESKLQVQLAQARYEMSRAKEKVRLARRGEQPGFMGLGTFEVDVYYNEIKKRMISIKSKLAKSGKQRKLHRQARKRLGFKTISLAGYTSAGKTTLFNTLTGEQREKNDELFTTLSTTVRRVMINQEVALISDTIGFISKLPAYMIEAFKSTLEELLYTDVVIVVIDASDNLYELQKKFKSCHTTLNEIGVESNKLVFALNKSELLDADKILDIVDCLELKGNKKWIDISAVTGKNVDKLKKTVDNIFQNYISENNDKVGVKTYGN</sequence>
<keyword evidence="4 5" id="KW-0342">GTP-binding</keyword>